<keyword evidence="1" id="KW-0540">Nuclease</keyword>
<dbReference type="GO" id="GO:0008408">
    <property type="term" value="F:3'-5' exonuclease activity"/>
    <property type="evidence" value="ECO:0007669"/>
    <property type="project" value="TreeGrafter"/>
</dbReference>
<dbReference type="EMBL" id="OIVN01001424">
    <property type="protein sequence ID" value="SPC93761.1"/>
    <property type="molecule type" value="Genomic_DNA"/>
</dbReference>
<protein>
    <recommendedName>
        <fullName evidence="4">3'-5' exonuclease domain-containing protein</fullName>
    </recommendedName>
</protein>
<proteinExistence type="predicted"/>
<sequence>MGNYEIEIHGAKVEVSVVENPAVDVAAKIEELRSSLQTLQNCVVGLDIKFVKTEQNSSIAKFLLLCVGTRCLIIQVLQLDSFPETLRAFLADETICFLGTGMSNIVQELDSRVCFCNPFGTKSVKCKTGVEVGFLAAKILKKPNIEKYGFAELAGEIGMDIKQPIGECPDWNAKVFSHEEIKYAIHNAYTSYVIGNKLLGML</sequence>
<dbReference type="GO" id="GO:0005737">
    <property type="term" value="C:cytoplasm"/>
    <property type="evidence" value="ECO:0007669"/>
    <property type="project" value="TreeGrafter"/>
</dbReference>
<dbReference type="InterPro" id="IPR012337">
    <property type="entry name" value="RNaseH-like_sf"/>
</dbReference>
<dbReference type="InterPro" id="IPR051132">
    <property type="entry name" value="3-5_Exonuclease_domain"/>
</dbReference>
<evidence type="ECO:0000256" key="2">
    <source>
        <dbReference type="ARBA" id="ARBA00022801"/>
    </source>
</evidence>
<keyword evidence="2" id="KW-0378">Hydrolase</keyword>
<dbReference type="GO" id="GO:0005634">
    <property type="term" value="C:nucleus"/>
    <property type="evidence" value="ECO:0007669"/>
    <property type="project" value="TreeGrafter"/>
</dbReference>
<reference evidence="3" key="1">
    <citation type="submission" date="2018-02" db="EMBL/GenBank/DDBJ databases">
        <authorList>
            <person name="Cohen D.B."/>
            <person name="Kent A.D."/>
        </authorList>
    </citation>
    <scope>NUCLEOTIDE SEQUENCE</scope>
</reference>
<dbReference type="AlphaFoldDB" id="A0A2N9G3K5"/>
<gene>
    <name evidence="3" type="ORF">FSB_LOCUS21643</name>
</gene>
<dbReference type="SUPFAM" id="SSF53098">
    <property type="entry name" value="Ribonuclease H-like"/>
    <property type="match status" value="1"/>
</dbReference>
<evidence type="ECO:0000313" key="3">
    <source>
        <dbReference type="EMBL" id="SPC93761.1"/>
    </source>
</evidence>
<evidence type="ECO:0000256" key="1">
    <source>
        <dbReference type="ARBA" id="ARBA00022722"/>
    </source>
</evidence>
<evidence type="ECO:0008006" key="4">
    <source>
        <dbReference type="Google" id="ProtNLM"/>
    </source>
</evidence>
<dbReference type="PANTHER" id="PTHR13620">
    <property type="entry name" value="3-5 EXONUCLEASE"/>
    <property type="match status" value="1"/>
</dbReference>
<dbReference type="PANTHER" id="PTHR13620:SF121">
    <property type="entry name" value="EMB|CAB82946.1-RELATED"/>
    <property type="match status" value="1"/>
</dbReference>
<dbReference type="GO" id="GO:0003676">
    <property type="term" value="F:nucleic acid binding"/>
    <property type="evidence" value="ECO:0007669"/>
    <property type="project" value="InterPro"/>
</dbReference>
<accession>A0A2N9G3K5</accession>
<organism evidence="3">
    <name type="scientific">Fagus sylvatica</name>
    <name type="common">Beechnut</name>
    <dbReference type="NCBI Taxonomy" id="28930"/>
    <lineage>
        <taxon>Eukaryota</taxon>
        <taxon>Viridiplantae</taxon>
        <taxon>Streptophyta</taxon>
        <taxon>Embryophyta</taxon>
        <taxon>Tracheophyta</taxon>
        <taxon>Spermatophyta</taxon>
        <taxon>Magnoliopsida</taxon>
        <taxon>eudicotyledons</taxon>
        <taxon>Gunneridae</taxon>
        <taxon>Pentapetalae</taxon>
        <taxon>rosids</taxon>
        <taxon>fabids</taxon>
        <taxon>Fagales</taxon>
        <taxon>Fagaceae</taxon>
        <taxon>Fagus</taxon>
    </lineage>
</organism>
<dbReference type="Gene3D" id="3.30.420.10">
    <property type="entry name" value="Ribonuclease H-like superfamily/Ribonuclease H"/>
    <property type="match status" value="1"/>
</dbReference>
<name>A0A2N9G3K5_FAGSY</name>
<dbReference type="InterPro" id="IPR036397">
    <property type="entry name" value="RNaseH_sf"/>
</dbReference>